<proteinExistence type="predicted"/>
<keyword evidence="2" id="KW-0732">Signal</keyword>
<accession>A0A8H4VFV2</accession>
<evidence type="ECO:0000256" key="2">
    <source>
        <dbReference type="SAM" id="SignalP"/>
    </source>
</evidence>
<organism evidence="3 4">
    <name type="scientific">Ophiocordyceps camponoti-floridani</name>
    <dbReference type="NCBI Taxonomy" id="2030778"/>
    <lineage>
        <taxon>Eukaryota</taxon>
        <taxon>Fungi</taxon>
        <taxon>Dikarya</taxon>
        <taxon>Ascomycota</taxon>
        <taxon>Pezizomycotina</taxon>
        <taxon>Sordariomycetes</taxon>
        <taxon>Hypocreomycetidae</taxon>
        <taxon>Hypocreales</taxon>
        <taxon>Ophiocordycipitaceae</taxon>
        <taxon>Ophiocordyceps</taxon>
    </lineage>
</organism>
<evidence type="ECO:0000313" key="3">
    <source>
        <dbReference type="EMBL" id="KAF4592364.1"/>
    </source>
</evidence>
<evidence type="ECO:0000313" key="4">
    <source>
        <dbReference type="Proteomes" id="UP000562929"/>
    </source>
</evidence>
<name>A0A8H4VFV2_9HYPO</name>
<feature type="region of interest" description="Disordered" evidence="1">
    <location>
        <begin position="39"/>
        <end position="173"/>
    </location>
</feature>
<feature type="chain" id="PRO_5034777015" evidence="2">
    <location>
        <begin position="17"/>
        <end position="173"/>
    </location>
</feature>
<dbReference type="EMBL" id="JAACLJ010000002">
    <property type="protein sequence ID" value="KAF4592364.1"/>
    <property type="molecule type" value="Genomic_DNA"/>
</dbReference>
<evidence type="ECO:0000256" key="1">
    <source>
        <dbReference type="SAM" id="MobiDB-lite"/>
    </source>
</evidence>
<feature type="compositionally biased region" description="Acidic residues" evidence="1">
    <location>
        <begin position="124"/>
        <end position="142"/>
    </location>
</feature>
<comment type="caution">
    <text evidence="3">The sequence shown here is derived from an EMBL/GenBank/DDBJ whole genome shotgun (WGS) entry which is preliminary data.</text>
</comment>
<reference evidence="3 4" key="1">
    <citation type="journal article" date="2020" name="G3 (Bethesda)">
        <title>Genetic Underpinnings of Host Manipulation by Ophiocordyceps as Revealed by Comparative Transcriptomics.</title>
        <authorList>
            <person name="Will I."/>
            <person name="Das B."/>
            <person name="Trinh T."/>
            <person name="Brachmann A."/>
            <person name="Ohm R.A."/>
            <person name="de Bekker C."/>
        </authorList>
    </citation>
    <scope>NUCLEOTIDE SEQUENCE [LARGE SCALE GENOMIC DNA]</scope>
    <source>
        <strain evidence="3 4">EC05</strain>
    </source>
</reference>
<protein>
    <submittedName>
        <fullName evidence="3">Uncharacterized protein</fullName>
    </submittedName>
</protein>
<dbReference type="OrthoDB" id="10632820at2759"/>
<gene>
    <name evidence="3" type="ORF">GQ602_002663</name>
</gene>
<feature type="compositionally biased region" description="Low complexity" evidence="1">
    <location>
        <begin position="105"/>
        <end position="114"/>
    </location>
</feature>
<feature type="signal peptide" evidence="2">
    <location>
        <begin position="1"/>
        <end position="16"/>
    </location>
</feature>
<dbReference type="Proteomes" id="UP000562929">
    <property type="component" value="Unassembled WGS sequence"/>
</dbReference>
<feature type="compositionally biased region" description="Low complexity" evidence="1">
    <location>
        <begin position="75"/>
        <end position="86"/>
    </location>
</feature>
<dbReference type="AlphaFoldDB" id="A0A8H4VFV2"/>
<feature type="compositionally biased region" description="Acidic residues" evidence="1">
    <location>
        <begin position="158"/>
        <end position="173"/>
    </location>
</feature>
<sequence>MKFLAVCALLTAVAQAAPILTTVTSALAGAGEGKTLGALKARQAGHSETQPSKKVSKKGKLPGGLLRARQEMPDLLGSAGSSPVSGLLGGLQARQEDQNDDDFASKGSLGGLLSRQLRANDDTKEMEDQEQEPEEDEDESNDDGNLLMTRNLEKTVEDIAESIDENGETGEDE</sequence>
<keyword evidence="4" id="KW-1185">Reference proteome</keyword>